<dbReference type="GO" id="GO:0035556">
    <property type="term" value="P:intracellular signal transduction"/>
    <property type="evidence" value="ECO:0007669"/>
    <property type="project" value="InterPro"/>
</dbReference>
<name>A0AA89BQR3_PINIB</name>
<evidence type="ECO:0000259" key="1">
    <source>
        <dbReference type="PROSITE" id="PS50309"/>
    </source>
</evidence>
<accession>A0AA89BQR3</accession>
<dbReference type="PANTHER" id="PTHR23004:SF11">
    <property type="entry name" value="PROTEIN RPI-1"/>
    <property type="match status" value="1"/>
</dbReference>
<comment type="caution">
    <text evidence="2">The sequence shown here is derived from an EMBL/GenBank/DDBJ whole genome shotgun (WGS) entry which is preliminary data.</text>
</comment>
<dbReference type="InterPro" id="IPR003533">
    <property type="entry name" value="Doublecortin_dom"/>
</dbReference>
<dbReference type="SMART" id="SM00537">
    <property type="entry name" value="DCX"/>
    <property type="match status" value="1"/>
</dbReference>
<feature type="domain" description="Doublecortin" evidence="1">
    <location>
        <begin position="26"/>
        <end position="109"/>
    </location>
</feature>
<evidence type="ECO:0000313" key="2">
    <source>
        <dbReference type="EMBL" id="KAK3087596.1"/>
    </source>
</evidence>
<gene>
    <name evidence="2" type="ORF">FSP39_008064</name>
</gene>
<reference evidence="2" key="1">
    <citation type="submission" date="2019-08" db="EMBL/GenBank/DDBJ databases">
        <title>The improved chromosome-level genome for the pearl oyster Pinctada fucata martensii using PacBio sequencing and Hi-C.</title>
        <authorList>
            <person name="Zheng Z."/>
        </authorList>
    </citation>
    <scope>NUCLEOTIDE SEQUENCE</scope>
    <source>
        <strain evidence="2">ZZ-2019</strain>
        <tissue evidence="2">Adductor muscle</tissue>
    </source>
</reference>
<dbReference type="Proteomes" id="UP001186944">
    <property type="component" value="Unassembled WGS sequence"/>
</dbReference>
<dbReference type="GO" id="GO:0005874">
    <property type="term" value="C:microtubule"/>
    <property type="evidence" value="ECO:0007669"/>
    <property type="project" value="TreeGrafter"/>
</dbReference>
<keyword evidence="3" id="KW-1185">Reference proteome</keyword>
<dbReference type="InterPro" id="IPR036572">
    <property type="entry name" value="Doublecortin_dom_sf"/>
</dbReference>
<dbReference type="Gene3D" id="3.10.20.230">
    <property type="entry name" value="Doublecortin domain"/>
    <property type="match status" value="1"/>
</dbReference>
<dbReference type="Pfam" id="PF03607">
    <property type="entry name" value="DCX"/>
    <property type="match status" value="1"/>
</dbReference>
<dbReference type="PROSITE" id="PS50309">
    <property type="entry name" value="DC"/>
    <property type="match status" value="1"/>
</dbReference>
<proteinExistence type="predicted"/>
<dbReference type="GO" id="GO:0005815">
    <property type="term" value="C:microtubule organizing center"/>
    <property type="evidence" value="ECO:0007669"/>
    <property type="project" value="TreeGrafter"/>
</dbReference>
<sequence length="110" mass="12731">MMDDDYNDDHMMDDTPNYLRGIPKAYLAHFYINGDEYSTPKPLLVNSSRCKNFDIFMDDASKILKPRCGAVRNIYTPLGKHKVTRFQDLKPDGYYVAAGAERYKKLAKKK</sequence>
<dbReference type="PANTHER" id="PTHR23004">
    <property type="entry name" value="DOUBLECORTIN DOMAIN CONTAINING 2"/>
    <property type="match status" value="1"/>
</dbReference>
<protein>
    <recommendedName>
        <fullName evidence="1">Doublecortin domain-containing protein</fullName>
    </recommendedName>
</protein>
<dbReference type="EMBL" id="VSWD01000011">
    <property type="protein sequence ID" value="KAK3087596.1"/>
    <property type="molecule type" value="Genomic_DNA"/>
</dbReference>
<evidence type="ECO:0000313" key="3">
    <source>
        <dbReference type="Proteomes" id="UP001186944"/>
    </source>
</evidence>
<organism evidence="2 3">
    <name type="scientific">Pinctada imbricata</name>
    <name type="common">Atlantic pearl-oyster</name>
    <name type="synonym">Pinctada martensii</name>
    <dbReference type="NCBI Taxonomy" id="66713"/>
    <lineage>
        <taxon>Eukaryota</taxon>
        <taxon>Metazoa</taxon>
        <taxon>Spiralia</taxon>
        <taxon>Lophotrochozoa</taxon>
        <taxon>Mollusca</taxon>
        <taxon>Bivalvia</taxon>
        <taxon>Autobranchia</taxon>
        <taxon>Pteriomorphia</taxon>
        <taxon>Pterioida</taxon>
        <taxon>Pterioidea</taxon>
        <taxon>Pteriidae</taxon>
        <taxon>Pinctada</taxon>
    </lineage>
</organism>
<dbReference type="AlphaFoldDB" id="A0AA89BQR3"/>
<dbReference type="SUPFAM" id="SSF89837">
    <property type="entry name" value="Doublecortin (DC)"/>
    <property type="match status" value="1"/>
</dbReference>